<dbReference type="Gene3D" id="2.40.50.180">
    <property type="entry name" value="CheA-289, Domain 4"/>
    <property type="match status" value="1"/>
</dbReference>
<dbReference type="InterPro" id="IPR039315">
    <property type="entry name" value="CheW"/>
</dbReference>
<dbReference type="Pfam" id="PF01584">
    <property type="entry name" value="CheW"/>
    <property type="match status" value="1"/>
</dbReference>
<reference evidence="2" key="1">
    <citation type="journal article" date="2021" name="Arch. Microbiol.">
        <title>Methyloradius palustris gen. nov., sp. nov., a methanol-oxidizing bacterium isolated from snow.</title>
        <authorList>
            <person name="Miyadera T."/>
            <person name="Kojima H."/>
            <person name="Fukui M."/>
        </authorList>
    </citation>
    <scope>NUCLEOTIDE SEQUENCE</scope>
    <source>
        <strain evidence="2">Zm11</strain>
    </source>
</reference>
<dbReference type="PROSITE" id="PS50851">
    <property type="entry name" value="CHEW"/>
    <property type="match status" value="1"/>
</dbReference>
<dbReference type="Gene3D" id="2.30.30.40">
    <property type="entry name" value="SH3 Domains"/>
    <property type="match status" value="1"/>
</dbReference>
<evidence type="ECO:0000313" key="2">
    <source>
        <dbReference type="EMBL" id="BCM25319.1"/>
    </source>
</evidence>
<gene>
    <name evidence="2" type="ORF">ZMTM_15780</name>
</gene>
<evidence type="ECO:0000259" key="1">
    <source>
        <dbReference type="PROSITE" id="PS50851"/>
    </source>
</evidence>
<evidence type="ECO:0000313" key="3">
    <source>
        <dbReference type="Proteomes" id="UP000826722"/>
    </source>
</evidence>
<dbReference type="InterPro" id="IPR036061">
    <property type="entry name" value="CheW-like_dom_sf"/>
</dbReference>
<keyword evidence="3" id="KW-1185">Reference proteome</keyword>
<dbReference type="GO" id="GO:0006935">
    <property type="term" value="P:chemotaxis"/>
    <property type="evidence" value="ECO:0007669"/>
    <property type="project" value="InterPro"/>
</dbReference>
<dbReference type="Proteomes" id="UP000826722">
    <property type="component" value="Chromosome"/>
</dbReference>
<protein>
    <recommendedName>
        <fullName evidence="1">CheW-like domain-containing protein</fullName>
    </recommendedName>
</protein>
<proteinExistence type="predicted"/>
<dbReference type="InterPro" id="IPR002545">
    <property type="entry name" value="CheW-lke_dom"/>
</dbReference>
<dbReference type="GO" id="GO:0007165">
    <property type="term" value="P:signal transduction"/>
    <property type="evidence" value="ECO:0007669"/>
    <property type="project" value="InterPro"/>
</dbReference>
<dbReference type="GO" id="GO:0005829">
    <property type="term" value="C:cytosol"/>
    <property type="evidence" value="ECO:0007669"/>
    <property type="project" value="TreeGrafter"/>
</dbReference>
<dbReference type="SMART" id="SM00260">
    <property type="entry name" value="CheW"/>
    <property type="match status" value="1"/>
</dbReference>
<organism evidence="2 3">
    <name type="scientific">Methyloradius palustris</name>
    <dbReference type="NCBI Taxonomy" id="2778876"/>
    <lineage>
        <taxon>Bacteria</taxon>
        <taxon>Pseudomonadati</taxon>
        <taxon>Pseudomonadota</taxon>
        <taxon>Betaproteobacteria</taxon>
        <taxon>Nitrosomonadales</taxon>
        <taxon>Methylophilaceae</taxon>
        <taxon>Methyloradius</taxon>
    </lineage>
</organism>
<dbReference type="SUPFAM" id="SSF50341">
    <property type="entry name" value="CheW-like"/>
    <property type="match status" value="1"/>
</dbReference>
<name>A0A8D5JWP8_9PROT</name>
<dbReference type="PANTHER" id="PTHR22617">
    <property type="entry name" value="CHEMOTAXIS SENSOR HISTIDINE KINASE-RELATED"/>
    <property type="match status" value="1"/>
</dbReference>
<feature type="domain" description="CheW-like" evidence="1">
    <location>
        <begin position="30"/>
        <end position="168"/>
    </location>
</feature>
<accession>A0A8D5JWP8</accession>
<dbReference type="EMBL" id="AP024110">
    <property type="protein sequence ID" value="BCM25319.1"/>
    <property type="molecule type" value="Genomic_DNA"/>
</dbReference>
<dbReference type="KEGG" id="mpau:ZMTM_15780"/>
<dbReference type="PANTHER" id="PTHR22617:SF43">
    <property type="entry name" value="PROTEIN PILI"/>
    <property type="match status" value="1"/>
</dbReference>
<dbReference type="RefSeq" id="WP_221763422.1">
    <property type="nucleotide sequence ID" value="NZ_AP024110.1"/>
</dbReference>
<sequence>MAKKKINLHEYQQDILSKLKISTEKGQAESTSRLAVKVGDKDYLLSLADVSEVLPVPEILKIPLTQPWFLGMANVRGNLYALTDFGHFIGLNPSVITAQSRILLINDKFGINAALLVDRLVGLRSLSEMQLQKKSGEEAFWVLNKFTDNTNVEWSELDLGEFINQQSFMQVTA</sequence>
<dbReference type="AlphaFoldDB" id="A0A8D5JWP8"/>